<sequence>MKNRLEKTCGRIITQTFRVVNPIKKKIIDTNCEVHLFIQKSALDVLRDEGYEKQFQFYNNFESYINKGLVWADQDFKSYFHFYNPEDKRGMYGHTTNAMTLANTYYKNALHFINKNDYVNGMAYFGAMCHVIQDVTIPQHAKRKLLDSHKQFENYVKLNYRKVKRFKTKEGPLVYSSVSDYIESNSRSALNFDYMYKNIHEDKTKFYLVAFNALNLAQKSTAGCMLMFYDDLDMIRKKEKANENKYN</sequence>
<dbReference type="GO" id="GO:0034480">
    <property type="term" value="F:phosphatidylcholine phospholipase C activity"/>
    <property type="evidence" value="ECO:0007669"/>
    <property type="project" value="UniProtKB-EC"/>
</dbReference>
<dbReference type="InterPro" id="IPR029002">
    <property type="entry name" value="PLPC/GPLD1"/>
</dbReference>
<keyword evidence="6" id="KW-0378">Hydrolase</keyword>
<evidence type="ECO:0000256" key="7">
    <source>
        <dbReference type="ARBA" id="ARBA00022833"/>
    </source>
</evidence>
<dbReference type="InterPro" id="IPR001531">
    <property type="entry name" value="Zn_PLipaseC"/>
</dbReference>
<evidence type="ECO:0000256" key="2">
    <source>
        <dbReference type="ARBA" id="ARBA00018391"/>
    </source>
</evidence>
<keyword evidence="3" id="KW-0964">Secreted</keyword>
<evidence type="ECO:0000256" key="4">
    <source>
        <dbReference type="ARBA" id="ARBA00022723"/>
    </source>
</evidence>
<accession>A0AAX2ZC08</accession>
<evidence type="ECO:0000256" key="3">
    <source>
        <dbReference type="ARBA" id="ARBA00022525"/>
    </source>
</evidence>
<evidence type="ECO:0000256" key="5">
    <source>
        <dbReference type="ARBA" id="ARBA00022729"/>
    </source>
</evidence>
<reference evidence="10 11" key="1">
    <citation type="journal article" date="2023" name="Int. J. Syst. Evol. Microbiol.">
        <title>Terrisporobacter hibernicus sp. nov., isolated from bovine faeces in Northern Ireland.</title>
        <authorList>
            <person name="Mitchell M."/>
            <person name="Nguyen S.V."/>
            <person name="Connor M."/>
            <person name="Fairley D.J."/>
            <person name="Donoghue O."/>
            <person name="Marshall H."/>
            <person name="Koolman L."/>
            <person name="McMullan G."/>
            <person name="Schaffer K.E."/>
            <person name="McGrath J.W."/>
            <person name="Fanning S."/>
        </authorList>
    </citation>
    <scope>NUCLEOTIDE SEQUENCE [LARGE SCALE GENOMIC DNA]</scope>
    <source>
        <strain evidence="10 11">MCA3</strain>
    </source>
</reference>
<evidence type="ECO:0000313" key="11">
    <source>
        <dbReference type="Proteomes" id="UP001198983"/>
    </source>
</evidence>
<dbReference type="KEGG" id="tem:JW646_11075"/>
<keyword evidence="4" id="KW-0479">Metal-binding</keyword>
<dbReference type="RefSeq" id="WP_074919911.1">
    <property type="nucleotide sequence ID" value="NZ_CP081135.1"/>
</dbReference>
<dbReference type="AlphaFoldDB" id="A0AAX2ZC08"/>
<dbReference type="GO" id="GO:0008270">
    <property type="term" value="F:zinc ion binding"/>
    <property type="evidence" value="ECO:0007669"/>
    <property type="project" value="InterPro"/>
</dbReference>
<dbReference type="CDD" id="cd11009">
    <property type="entry name" value="Zn_dep_PLPC"/>
    <property type="match status" value="1"/>
</dbReference>
<name>A0AAX2ZC08_9FIRM</name>
<evidence type="ECO:0000256" key="8">
    <source>
        <dbReference type="ARBA" id="ARBA00031285"/>
    </source>
</evidence>
<evidence type="ECO:0000313" key="10">
    <source>
        <dbReference type="EMBL" id="UEL46195.1"/>
    </source>
</evidence>
<keyword evidence="5" id="KW-0732">Signal</keyword>
<dbReference type="Gene3D" id="1.10.575.10">
    <property type="entry name" value="P1 Nuclease"/>
    <property type="match status" value="1"/>
</dbReference>
<evidence type="ECO:0000256" key="1">
    <source>
        <dbReference type="ARBA" id="ARBA00012018"/>
    </source>
</evidence>
<gene>
    <name evidence="10" type="ORF">JW646_11075</name>
</gene>
<evidence type="ECO:0000256" key="6">
    <source>
        <dbReference type="ARBA" id="ARBA00022801"/>
    </source>
</evidence>
<evidence type="ECO:0000259" key="9">
    <source>
        <dbReference type="PROSITE" id="PS51346"/>
    </source>
</evidence>
<dbReference type="SMART" id="SM00770">
    <property type="entry name" value="Zn_dep_PLPC"/>
    <property type="match status" value="1"/>
</dbReference>
<dbReference type="PROSITE" id="PS51346">
    <property type="entry name" value="PROKAR_ZN_DEPEND_PLPC_2"/>
    <property type="match status" value="1"/>
</dbReference>
<dbReference type="EC" id="3.1.4.3" evidence="1"/>
<dbReference type="Proteomes" id="UP001198983">
    <property type="component" value="Chromosome"/>
</dbReference>
<organism evidence="10 11">
    <name type="scientific">Terrisporobacter hibernicus</name>
    <dbReference type="NCBI Taxonomy" id="2813371"/>
    <lineage>
        <taxon>Bacteria</taxon>
        <taxon>Bacillati</taxon>
        <taxon>Bacillota</taxon>
        <taxon>Clostridia</taxon>
        <taxon>Peptostreptococcales</taxon>
        <taxon>Peptostreptococcaceae</taxon>
        <taxon>Terrisporobacter</taxon>
    </lineage>
</organism>
<keyword evidence="11" id="KW-1185">Reference proteome</keyword>
<keyword evidence="7" id="KW-0862">Zinc</keyword>
<protein>
    <recommendedName>
        <fullName evidence="2">Phospholipase C</fullName>
        <ecNumber evidence="1">3.1.4.3</ecNumber>
    </recommendedName>
    <alternativeName>
        <fullName evidence="8">Phosphatidylcholine cholinephosphohydrolase</fullName>
    </alternativeName>
</protein>
<dbReference type="EMBL" id="CP081135">
    <property type="protein sequence ID" value="UEL46195.1"/>
    <property type="molecule type" value="Genomic_DNA"/>
</dbReference>
<dbReference type="Pfam" id="PF00882">
    <property type="entry name" value="Zn_dep_PLPC"/>
    <property type="match status" value="1"/>
</dbReference>
<dbReference type="SUPFAM" id="SSF48537">
    <property type="entry name" value="Phospholipase C/P1 nuclease"/>
    <property type="match status" value="1"/>
</dbReference>
<dbReference type="InterPro" id="IPR008947">
    <property type="entry name" value="PLipase_C/P1_nuclease_dom_sf"/>
</dbReference>
<feature type="domain" description="Zn-dependent PLC" evidence="9">
    <location>
        <begin position="22"/>
        <end position="239"/>
    </location>
</feature>
<proteinExistence type="predicted"/>